<dbReference type="SUPFAM" id="SSF57701">
    <property type="entry name" value="Zn2/Cys6 DNA-binding domain"/>
    <property type="match status" value="1"/>
</dbReference>
<dbReference type="SMART" id="SM00066">
    <property type="entry name" value="GAL4"/>
    <property type="match status" value="1"/>
</dbReference>
<name>A0A430LLY1_9HYPO</name>
<protein>
    <recommendedName>
        <fullName evidence="4">Zn(2)-C6 fungal-type domain-containing protein</fullName>
    </recommendedName>
</protein>
<dbReference type="Pfam" id="PF00172">
    <property type="entry name" value="Zn_clus"/>
    <property type="match status" value="1"/>
</dbReference>
<keyword evidence="2" id="KW-0539">Nucleus</keyword>
<feature type="region of interest" description="Disordered" evidence="3">
    <location>
        <begin position="134"/>
        <end position="180"/>
    </location>
</feature>
<reference evidence="5 6" key="1">
    <citation type="submission" date="2017-06" db="EMBL/GenBank/DDBJ databases">
        <title>Comparative genomic analysis of Ambrosia Fusariam Clade fungi.</title>
        <authorList>
            <person name="Stajich J.E."/>
            <person name="Carrillo J."/>
            <person name="Kijimoto T."/>
            <person name="Eskalen A."/>
            <person name="O'Donnell K."/>
            <person name="Kasson M."/>
        </authorList>
    </citation>
    <scope>NUCLEOTIDE SEQUENCE [LARGE SCALE GENOMIC DNA]</scope>
    <source>
        <strain evidence="5 6">UCR1854</strain>
    </source>
</reference>
<dbReference type="Gene3D" id="4.10.240.10">
    <property type="entry name" value="Zn(2)-C6 fungal-type DNA-binding domain"/>
    <property type="match status" value="1"/>
</dbReference>
<dbReference type="GO" id="GO:0005634">
    <property type="term" value="C:nucleus"/>
    <property type="evidence" value="ECO:0007669"/>
    <property type="project" value="UniProtKB-SubCell"/>
</dbReference>
<evidence type="ECO:0000259" key="4">
    <source>
        <dbReference type="PROSITE" id="PS50048"/>
    </source>
</evidence>
<dbReference type="Pfam" id="PF11951">
    <property type="entry name" value="Fungal_trans_2"/>
    <property type="match status" value="1"/>
</dbReference>
<evidence type="ECO:0000313" key="6">
    <source>
        <dbReference type="Proteomes" id="UP000287124"/>
    </source>
</evidence>
<feature type="domain" description="Zn(2)-C6 fungal-type" evidence="4">
    <location>
        <begin position="37"/>
        <end position="65"/>
    </location>
</feature>
<dbReference type="PROSITE" id="PS00463">
    <property type="entry name" value="ZN2_CY6_FUNGAL_1"/>
    <property type="match status" value="1"/>
</dbReference>
<sequence length="671" mass="73838">MDDKTRKSCARKRKSRSNHPLVLMHRSVVADPISPGGCSVCKKRRLKCDEQQPSCRRCINIGVECPGYARPVRWSTKYEKGTSSSTVVDLEGDTSSWFDSEARKLSNTIEPSNSPQSRQNEDPDLTIVVSTADSPLSSNTTASPMNSLQSEAPSISDTHISANQSAPSPSLPISGSWHGFVDDSNEAEAEQVSTSSLADDNPSLTCYKPVEQSSLLLDHYFSNVCQMNSAFDSLHNPFRSEVSRMIINSPLLFYCILSMSAAHLYQGDEPKSRIALEFQTEAISHLSIELSQLDTTSPKAVEDIDTIPAPLAVRKVDRVQDDVLLGVILLGMTSSWHDSSATGLSHLFGCRQLFKAWVASNSLEDPEKRASMDQKQSFLVSSMIYWEAMSSFVLDQDTDALSYLDVFCQPNLPSLIYPCPWTGVGTPVFVFLAKAGILLRSKRVLRNLRVFRSGESHQKALYAELLDDASALEREIIKFRIPFVGLIEDVGDPCTPPDHFLAIARCYRLATLLELYRGFPELIKSPTAMEQAVEIPPGQYDDKTHLILGLAFGVLGILESIPIDSGTVAIQLLALLIAGSALGVGTGRSPNTTTSLHRTVVRWRGFVRQRILYLCVAIGLRPVNHAALILEEVWSRMDMKTGSSDDNGGASANEVHWMDVMSERGLETTFG</sequence>
<comment type="subcellular location">
    <subcellularLocation>
        <location evidence="1">Nucleus</location>
    </subcellularLocation>
</comment>
<dbReference type="InterPro" id="IPR036864">
    <property type="entry name" value="Zn2-C6_fun-type_DNA-bd_sf"/>
</dbReference>
<dbReference type="Proteomes" id="UP000287124">
    <property type="component" value="Unassembled WGS sequence"/>
</dbReference>
<dbReference type="PROSITE" id="PS50048">
    <property type="entry name" value="ZN2_CY6_FUNGAL_2"/>
    <property type="match status" value="1"/>
</dbReference>
<dbReference type="GO" id="GO:0045944">
    <property type="term" value="P:positive regulation of transcription by RNA polymerase II"/>
    <property type="evidence" value="ECO:0007669"/>
    <property type="project" value="TreeGrafter"/>
</dbReference>
<organism evidence="5 6">
    <name type="scientific">Fusarium euwallaceae</name>
    <dbReference type="NCBI Taxonomy" id="1147111"/>
    <lineage>
        <taxon>Eukaryota</taxon>
        <taxon>Fungi</taxon>
        <taxon>Dikarya</taxon>
        <taxon>Ascomycota</taxon>
        <taxon>Pezizomycotina</taxon>
        <taxon>Sordariomycetes</taxon>
        <taxon>Hypocreomycetidae</taxon>
        <taxon>Hypocreales</taxon>
        <taxon>Nectriaceae</taxon>
        <taxon>Fusarium</taxon>
        <taxon>Fusarium solani species complex</taxon>
    </lineage>
</organism>
<dbReference type="InterPro" id="IPR021858">
    <property type="entry name" value="Fun_TF"/>
</dbReference>
<dbReference type="EMBL" id="MIKF01000143">
    <property type="protein sequence ID" value="RTE76711.1"/>
    <property type="molecule type" value="Genomic_DNA"/>
</dbReference>
<evidence type="ECO:0000256" key="1">
    <source>
        <dbReference type="ARBA" id="ARBA00004123"/>
    </source>
</evidence>
<evidence type="ECO:0000313" key="5">
    <source>
        <dbReference type="EMBL" id="RTE76711.1"/>
    </source>
</evidence>
<evidence type="ECO:0000256" key="3">
    <source>
        <dbReference type="SAM" id="MobiDB-lite"/>
    </source>
</evidence>
<keyword evidence="6" id="KW-1185">Reference proteome</keyword>
<dbReference type="PANTHER" id="PTHR37534">
    <property type="entry name" value="TRANSCRIPTIONAL ACTIVATOR PROTEIN UGA3"/>
    <property type="match status" value="1"/>
</dbReference>
<evidence type="ECO:0000256" key="2">
    <source>
        <dbReference type="ARBA" id="ARBA00023242"/>
    </source>
</evidence>
<gene>
    <name evidence="5" type="ORF">BHE90_008796</name>
</gene>
<dbReference type="GO" id="GO:0000976">
    <property type="term" value="F:transcription cis-regulatory region binding"/>
    <property type="evidence" value="ECO:0007669"/>
    <property type="project" value="TreeGrafter"/>
</dbReference>
<dbReference type="PANTHER" id="PTHR37534:SF15">
    <property type="entry name" value="ZN(II)2CYS6 TRANSCRIPTION FACTOR (EUROFUNG)"/>
    <property type="match status" value="1"/>
</dbReference>
<dbReference type="CDD" id="cd00067">
    <property type="entry name" value="GAL4"/>
    <property type="match status" value="1"/>
</dbReference>
<dbReference type="AlphaFoldDB" id="A0A430LLY1"/>
<proteinExistence type="predicted"/>
<comment type="caution">
    <text evidence="5">The sequence shown here is derived from an EMBL/GenBank/DDBJ whole genome shotgun (WGS) entry which is preliminary data.</text>
</comment>
<accession>A0A430LLY1</accession>
<dbReference type="GO" id="GO:0008270">
    <property type="term" value="F:zinc ion binding"/>
    <property type="evidence" value="ECO:0007669"/>
    <property type="project" value="InterPro"/>
</dbReference>
<feature type="compositionally biased region" description="Polar residues" evidence="3">
    <location>
        <begin position="134"/>
        <end position="173"/>
    </location>
</feature>
<dbReference type="GO" id="GO:0000981">
    <property type="term" value="F:DNA-binding transcription factor activity, RNA polymerase II-specific"/>
    <property type="evidence" value="ECO:0007669"/>
    <property type="project" value="InterPro"/>
</dbReference>
<dbReference type="InterPro" id="IPR001138">
    <property type="entry name" value="Zn2Cys6_DnaBD"/>
</dbReference>